<evidence type="ECO:0000313" key="2">
    <source>
        <dbReference type="Proteomes" id="UP000054359"/>
    </source>
</evidence>
<dbReference type="Proteomes" id="UP000054359">
    <property type="component" value="Unassembled WGS sequence"/>
</dbReference>
<dbReference type="AlphaFoldDB" id="A0A087UD81"/>
<keyword evidence="2" id="KW-1185">Reference proteome</keyword>
<proteinExistence type="predicted"/>
<sequence length="44" mass="5234">MWQIVRFSIYHNAIYAATLDVPQNVPEAPLVRFAEHVLHISWNW</sequence>
<name>A0A087UD81_STEMI</name>
<dbReference type="EMBL" id="KK119303">
    <property type="protein sequence ID" value="KFM75320.1"/>
    <property type="molecule type" value="Genomic_DNA"/>
</dbReference>
<feature type="non-terminal residue" evidence="1">
    <location>
        <position position="44"/>
    </location>
</feature>
<accession>A0A087UD81</accession>
<protein>
    <submittedName>
        <fullName evidence="1">Uncharacterized protein</fullName>
    </submittedName>
</protein>
<reference evidence="1 2" key="1">
    <citation type="submission" date="2013-11" db="EMBL/GenBank/DDBJ databases">
        <title>Genome sequencing of Stegodyphus mimosarum.</title>
        <authorList>
            <person name="Bechsgaard J."/>
        </authorList>
    </citation>
    <scope>NUCLEOTIDE SEQUENCE [LARGE SCALE GENOMIC DNA]</scope>
</reference>
<organism evidence="1 2">
    <name type="scientific">Stegodyphus mimosarum</name>
    <name type="common">African social velvet spider</name>
    <dbReference type="NCBI Taxonomy" id="407821"/>
    <lineage>
        <taxon>Eukaryota</taxon>
        <taxon>Metazoa</taxon>
        <taxon>Ecdysozoa</taxon>
        <taxon>Arthropoda</taxon>
        <taxon>Chelicerata</taxon>
        <taxon>Arachnida</taxon>
        <taxon>Araneae</taxon>
        <taxon>Araneomorphae</taxon>
        <taxon>Entelegynae</taxon>
        <taxon>Eresoidea</taxon>
        <taxon>Eresidae</taxon>
        <taxon>Stegodyphus</taxon>
    </lineage>
</organism>
<gene>
    <name evidence="1" type="ORF">X975_16184</name>
</gene>
<evidence type="ECO:0000313" key="1">
    <source>
        <dbReference type="EMBL" id="KFM75320.1"/>
    </source>
</evidence>